<comment type="caution">
    <text evidence="6">The sequence shown here is derived from an EMBL/GenBank/DDBJ whole genome shotgun (WGS) entry which is preliminary data.</text>
</comment>
<feature type="domain" description="Rieske" evidence="5">
    <location>
        <begin position="6"/>
        <end position="111"/>
    </location>
</feature>
<dbReference type="RefSeq" id="WP_135288477.1">
    <property type="nucleotide sequence ID" value="NZ_QUZU01000005.1"/>
</dbReference>
<evidence type="ECO:0000259" key="5">
    <source>
        <dbReference type="PROSITE" id="PS51296"/>
    </source>
</evidence>
<protein>
    <submittedName>
        <fullName evidence="6">Rieske (2Fe-2S) protein</fullName>
    </submittedName>
</protein>
<dbReference type="SUPFAM" id="SSF50022">
    <property type="entry name" value="ISP domain"/>
    <property type="match status" value="1"/>
</dbReference>
<evidence type="ECO:0000313" key="6">
    <source>
        <dbReference type="EMBL" id="TFY91181.1"/>
    </source>
</evidence>
<evidence type="ECO:0000256" key="3">
    <source>
        <dbReference type="ARBA" id="ARBA00023004"/>
    </source>
</evidence>
<accession>A0A4Z0AXI6</accession>
<dbReference type="AlphaFoldDB" id="A0A4Z0AXI6"/>
<organism evidence="6 7">
    <name type="scientific">Pseudomonas kairouanensis</name>
    <dbReference type="NCBI Taxonomy" id="2293832"/>
    <lineage>
        <taxon>Bacteria</taxon>
        <taxon>Pseudomonadati</taxon>
        <taxon>Pseudomonadota</taxon>
        <taxon>Gammaproteobacteria</taxon>
        <taxon>Pseudomonadales</taxon>
        <taxon>Pseudomonadaceae</taxon>
        <taxon>Pseudomonas</taxon>
    </lineage>
</organism>
<dbReference type="EMBL" id="QUZU01000005">
    <property type="protein sequence ID" value="TFY91181.1"/>
    <property type="molecule type" value="Genomic_DNA"/>
</dbReference>
<dbReference type="GO" id="GO:0051537">
    <property type="term" value="F:2 iron, 2 sulfur cluster binding"/>
    <property type="evidence" value="ECO:0007669"/>
    <property type="project" value="UniProtKB-KW"/>
</dbReference>
<gene>
    <name evidence="6" type="ORF">DYL59_06785</name>
</gene>
<keyword evidence="1" id="KW-0001">2Fe-2S</keyword>
<dbReference type="PROSITE" id="PS51296">
    <property type="entry name" value="RIESKE"/>
    <property type="match status" value="1"/>
</dbReference>
<evidence type="ECO:0000256" key="4">
    <source>
        <dbReference type="ARBA" id="ARBA00023014"/>
    </source>
</evidence>
<dbReference type="Pfam" id="PF00355">
    <property type="entry name" value="Rieske"/>
    <property type="match status" value="1"/>
</dbReference>
<reference evidence="6 7" key="1">
    <citation type="journal article" date="2019" name="Syst. Appl. Microbiol.">
        <title>New species of pathogenic Pseudomonas isolated from citrus in Tunisia: Proposal of Pseudomonas kairouanensis sp. nov. and Pseudomonas nabeulensis sp. nov.</title>
        <authorList>
            <person name="Oueslati M."/>
            <person name="Mulet M."/>
            <person name="Gomila M."/>
            <person name="Berge O."/>
            <person name="Hajlaoui M.R."/>
            <person name="Lalucat J."/>
            <person name="Sadfi-Zouaoui N."/>
            <person name="Garcia-Valdes E."/>
        </authorList>
    </citation>
    <scope>NUCLEOTIDE SEQUENCE [LARGE SCALE GENOMIC DNA]</scope>
    <source>
        <strain evidence="6 7">KC12</strain>
    </source>
</reference>
<dbReference type="InterPro" id="IPR036922">
    <property type="entry name" value="Rieske_2Fe-2S_sf"/>
</dbReference>
<dbReference type="Gene3D" id="2.102.10.10">
    <property type="entry name" value="Rieske [2Fe-2S] iron-sulphur domain"/>
    <property type="match status" value="1"/>
</dbReference>
<dbReference type="CDD" id="cd03467">
    <property type="entry name" value="Rieske"/>
    <property type="match status" value="1"/>
</dbReference>
<evidence type="ECO:0000313" key="7">
    <source>
        <dbReference type="Proteomes" id="UP000297391"/>
    </source>
</evidence>
<keyword evidence="3" id="KW-0408">Iron</keyword>
<keyword evidence="7" id="KW-1185">Reference proteome</keyword>
<evidence type="ECO:0000256" key="1">
    <source>
        <dbReference type="ARBA" id="ARBA00022714"/>
    </source>
</evidence>
<dbReference type="GO" id="GO:0046872">
    <property type="term" value="F:metal ion binding"/>
    <property type="evidence" value="ECO:0007669"/>
    <property type="project" value="UniProtKB-KW"/>
</dbReference>
<dbReference type="PANTHER" id="PTHR40261">
    <property type="match status" value="1"/>
</dbReference>
<keyword evidence="2" id="KW-0479">Metal-binding</keyword>
<name>A0A4Z0AXI6_9PSED</name>
<dbReference type="InterPro" id="IPR017941">
    <property type="entry name" value="Rieske_2Fe-2S"/>
</dbReference>
<dbReference type="PANTHER" id="PTHR40261:SF1">
    <property type="entry name" value="RIESKE DOMAIN-CONTAINING PROTEIN"/>
    <property type="match status" value="1"/>
</dbReference>
<proteinExistence type="predicted"/>
<dbReference type="Proteomes" id="UP000297391">
    <property type="component" value="Unassembled WGS sequence"/>
</dbReference>
<sequence length="122" mass="13396">MTGVQLNLCRLDEIPEGGAKALATVINGKQQPLVAMRRGEHVWLYRNCCPHFSVPLDYNPGEFCTYKNQLIMCAHHSAMFRFEDGLCVDGPCAGARLESVPCKIEGDALVMLECNAVIVKVG</sequence>
<keyword evidence="4" id="KW-0411">Iron-sulfur</keyword>
<evidence type="ECO:0000256" key="2">
    <source>
        <dbReference type="ARBA" id="ARBA00022723"/>
    </source>
</evidence>
<dbReference type="OrthoDB" id="9794779at2"/>